<dbReference type="GO" id="GO:0006780">
    <property type="term" value="P:uroporphyrinogen III biosynthetic process"/>
    <property type="evidence" value="ECO:0007669"/>
    <property type="project" value="UniProtKB-UniRule"/>
</dbReference>
<dbReference type="PANTHER" id="PTHR38042:SF1">
    <property type="entry name" value="UROPORPHYRINOGEN-III SYNTHASE, CHLOROPLASTIC"/>
    <property type="match status" value="1"/>
</dbReference>
<sequence length="260" mass="29634">MLQPLQGKEILITREKSQSQSFADLVKDLGGIPIKIPLLKITCKPYMEESYLLDQVTNYQWIFFTSANGIHCFFKWLKEYEISFSELDSVQFAVVGHKTGEILLEYGITATFFPSIYNAEVMAAEFLQQVTINGQLLIVKGNKSRTVLQEAFTKNNVAFDEITIYETRSNSGNQSLLNNYLNKDYPDFITFTSPSSVEAFIEMVDKDKHLTYIQKTPCVCIGSTTETCANKLGFTQTMIPEQYTTRGMVERIAHYIKERG</sequence>
<dbReference type="OrthoDB" id="9815856at2"/>
<dbReference type="AlphaFoldDB" id="A0A221MBV4"/>
<dbReference type="Pfam" id="PF02602">
    <property type="entry name" value="HEM4"/>
    <property type="match status" value="1"/>
</dbReference>
<keyword evidence="12" id="KW-1185">Reference proteome</keyword>
<keyword evidence="5 9" id="KW-0627">Porphyrin biosynthesis</keyword>
<evidence type="ECO:0000259" key="10">
    <source>
        <dbReference type="Pfam" id="PF02602"/>
    </source>
</evidence>
<dbReference type="KEGG" id="vne:CFK40_08730"/>
<evidence type="ECO:0000256" key="8">
    <source>
        <dbReference type="ARBA" id="ARBA00048617"/>
    </source>
</evidence>
<name>A0A221MBV4_9BACI</name>
<evidence type="ECO:0000256" key="2">
    <source>
        <dbReference type="ARBA" id="ARBA00008133"/>
    </source>
</evidence>
<comment type="function">
    <text evidence="6 9">Catalyzes cyclization of the linear tetrapyrrole, hydroxymethylbilane, to the macrocyclic uroporphyrinogen III.</text>
</comment>
<dbReference type="UniPathway" id="UPA00251">
    <property type="reaction ID" value="UER00320"/>
</dbReference>
<evidence type="ECO:0000313" key="12">
    <source>
        <dbReference type="Proteomes" id="UP000204391"/>
    </source>
</evidence>
<dbReference type="RefSeq" id="WP_089531940.1">
    <property type="nucleotide sequence ID" value="NZ_CP022437.1"/>
</dbReference>
<dbReference type="SUPFAM" id="SSF69618">
    <property type="entry name" value="HemD-like"/>
    <property type="match status" value="1"/>
</dbReference>
<dbReference type="EC" id="4.2.1.75" evidence="3 9"/>
<reference evidence="11 12" key="1">
    <citation type="journal article" date="2003" name="Int. J. Syst. Evol. Microbiol.">
        <title>Virgibacillus carmonensis sp. nov., Virgibacillus necropolis sp. nov. and Virgibacillus picturae sp. nov., three novel species isolated from deteriorated mural paintings, transfer of the species of the genus salibacillus to Virgibacillus, as Virgibacillus marismortui comb. nov. and Virgibacillus salexigens comb. nov., and emended description of the genus Virgibacillus.</title>
        <authorList>
            <person name="Heyrman J."/>
            <person name="Logan N.A."/>
            <person name="Busse H.J."/>
            <person name="Balcaen A."/>
            <person name="Lebbe L."/>
            <person name="Rodriguez-Diaz M."/>
            <person name="Swings J."/>
            <person name="De Vos P."/>
        </authorList>
    </citation>
    <scope>NUCLEOTIDE SEQUENCE [LARGE SCALE GENOMIC DNA]</scope>
    <source>
        <strain evidence="11 12">LMG 19488</strain>
    </source>
</reference>
<organism evidence="11 12">
    <name type="scientific">Virgibacillus necropolis</name>
    <dbReference type="NCBI Taxonomy" id="163877"/>
    <lineage>
        <taxon>Bacteria</taxon>
        <taxon>Bacillati</taxon>
        <taxon>Bacillota</taxon>
        <taxon>Bacilli</taxon>
        <taxon>Bacillales</taxon>
        <taxon>Bacillaceae</taxon>
        <taxon>Virgibacillus</taxon>
    </lineage>
</organism>
<comment type="catalytic activity">
    <reaction evidence="8 9">
        <text>hydroxymethylbilane = uroporphyrinogen III + H2O</text>
        <dbReference type="Rhea" id="RHEA:18965"/>
        <dbReference type="ChEBI" id="CHEBI:15377"/>
        <dbReference type="ChEBI" id="CHEBI:57308"/>
        <dbReference type="ChEBI" id="CHEBI:57845"/>
        <dbReference type="EC" id="4.2.1.75"/>
    </reaction>
</comment>
<accession>A0A221MBV4</accession>
<dbReference type="InterPro" id="IPR003754">
    <property type="entry name" value="4pyrrol_synth_uPrphyn_synth"/>
</dbReference>
<evidence type="ECO:0000256" key="5">
    <source>
        <dbReference type="ARBA" id="ARBA00023244"/>
    </source>
</evidence>
<dbReference type="Gene3D" id="3.40.50.10090">
    <property type="match status" value="2"/>
</dbReference>
<evidence type="ECO:0000256" key="4">
    <source>
        <dbReference type="ARBA" id="ARBA00023239"/>
    </source>
</evidence>
<evidence type="ECO:0000256" key="7">
    <source>
        <dbReference type="ARBA" id="ARBA00040167"/>
    </source>
</evidence>
<dbReference type="PANTHER" id="PTHR38042">
    <property type="entry name" value="UROPORPHYRINOGEN-III SYNTHASE, CHLOROPLASTIC"/>
    <property type="match status" value="1"/>
</dbReference>
<evidence type="ECO:0000256" key="9">
    <source>
        <dbReference type="RuleBase" id="RU366031"/>
    </source>
</evidence>
<feature type="domain" description="Tetrapyrrole biosynthesis uroporphyrinogen III synthase" evidence="10">
    <location>
        <begin position="21"/>
        <end position="250"/>
    </location>
</feature>
<dbReference type="InterPro" id="IPR039793">
    <property type="entry name" value="UROS/Hem4"/>
</dbReference>
<dbReference type="CDD" id="cd06578">
    <property type="entry name" value="HemD"/>
    <property type="match status" value="1"/>
</dbReference>
<dbReference type="InterPro" id="IPR036108">
    <property type="entry name" value="4pyrrol_syn_uPrphyn_synt_sf"/>
</dbReference>
<protein>
    <recommendedName>
        <fullName evidence="7 9">Uroporphyrinogen-III synthase</fullName>
        <ecNumber evidence="3 9">4.2.1.75</ecNumber>
    </recommendedName>
</protein>
<dbReference type="GO" id="GO:0006782">
    <property type="term" value="P:protoporphyrinogen IX biosynthetic process"/>
    <property type="evidence" value="ECO:0007669"/>
    <property type="project" value="UniProtKB-UniRule"/>
</dbReference>
<gene>
    <name evidence="11" type="ORF">CFK40_08730</name>
</gene>
<proteinExistence type="inferred from homology"/>
<comment type="similarity">
    <text evidence="2 9">Belongs to the uroporphyrinogen-III synthase family.</text>
</comment>
<keyword evidence="4 9" id="KW-0456">Lyase</keyword>
<comment type="pathway">
    <text evidence="1 9">Porphyrin-containing compound metabolism; protoporphyrin-IX biosynthesis; coproporphyrinogen-III from 5-aminolevulinate: step 3/4.</text>
</comment>
<evidence type="ECO:0000256" key="3">
    <source>
        <dbReference type="ARBA" id="ARBA00013109"/>
    </source>
</evidence>
<evidence type="ECO:0000256" key="6">
    <source>
        <dbReference type="ARBA" id="ARBA00037589"/>
    </source>
</evidence>
<dbReference type="GO" id="GO:0004852">
    <property type="term" value="F:uroporphyrinogen-III synthase activity"/>
    <property type="evidence" value="ECO:0007669"/>
    <property type="project" value="UniProtKB-UniRule"/>
</dbReference>
<evidence type="ECO:0000313" key="11">
    <source>
        <dbReference type="EMBL" id="ASN05089.1"/>
    </source>
</evidence>
<evidence type="ECO:0000256" key="1">
    <source>
        <dbReference type="ARBA" id="ARBA00004772"/>
    </source>
</evidence>
<dbReference type="EMBL" id="CP022437">
    <property type="protein sequence ID" value="ASN05089.1"/>
    <property type="molecule type" value="Genomic_DNA"/>
</dbReference>
<dbReference type="Proteomes" id="UP000204391">
    <property type="component" value="Chromosome"/>
</dbReference>